<sequence>VALAGSDTIVITFPDNTTVVDGAWNGDEATVKDKDDSIVALTSIGGVATTRIVTITLAAALVAGDVTVTILTTGTTGDITNPTAAGVYALTVKTN</sequence>
<protein>
    <recommendedName>
        <fullName evidence="2">Bacterial Ig-like domain-containing protein</fullName>
    </recommendedName>
</protein>
<gene>
    <name evidence="1" type="ORF">S01H4_65789</name>
</gene>
<organism evidence="1">
    <name type="scientific">marine sediment metagenome</name>
    <dbReference type="NCBI Taxonomy" id="412755"/>
    <lineage>
        <taxon>unclassified sequences</taxon>
        <taxon>metagenomes</taxon>
        <taxon>ecological metagenomes</taxon>
    </lineage>
</organism>
<feature type="non-terminal residue" evidence="1">
    <location>
        <position position="1"/>
    </location>
</feature>
<reference evidence="1" key="1">
    <citation type="journal article" date="2014" name="Front. Microbiol.">
        <title>High frequency of phylogenetically diverse reductive dehalogenase-homologous genes in deep subseafloor sedimentary metagenomes.</title>
        <authorList>
            <person name="Kawai M."/>
            <person name="Futagami T."/>
            <person name="Toyoda A."/>
            <person name="Takaki Y."/>
            <person name="Nishi S."/>
            <person name="Hori S."/>
            <person name="Arai W."/>
            <person name="Tsubouchi T."/>
            <person name="Morono Y."/>
            <person name="Uchiyama I."/>
            <person name="Ito T."/>
            <person name="Fujiyama A."/>
            <person name="Inagaki F."/>
            <person name="Takami H."/>
        </authorList>
    </citation>
    <scope>NUCLEOTIDE SEQUENCE</scope>
    <source>
        <strain evidence="1">Expedition CK06-06</strain>
    </source>
</reference>
<accession>X1G7L1</accession>
<evidence type="ECO:0000313" key="1">
    <source>
        <dbReference type="EMBL" id="GAH28973.1"/>
    </source>
</evidence>
<dbReference type="AlphaFoldDB" id="X1G7L1"/>
<evidence type="ECO:0008006" key="2">
    <source>
        <dbReference type="Google" id="ProtNLM"/>
    </source>
</evidence>
<name>X1G7L1_9ZZZZ</name>
<feature type="non-terminal residue" evidence="1">
    <location>
        <position position="95"/>
    </location>
</feature>
<comment type="caution">
    <text evidence="1">The sequence shown here is derived from an EMBL/GenBank/DDBJ whole genome shotgun (WGS) entry which is preliminary data.</text>
</comment>
<proteinExistence type="predicted"/>
<dbReference type="EMBL" id="BART01040408">
    <property type="protein sequence ID" value="GAH28973.1"/>
    <property type="molecule type" value="Genomic_DNA"/>
</dbReference>